<dbReference type="GO" id="GO:0106408">
    <property type="term" value="F:diadenylate cyclase activity"/>
    <property type="evidence" value="ECO:0007669"/>
    <property type="project" value="UniProtKB-EC"/>
</dbReference>
<dbReference type="AlphaFoldDB" id="X1VFA8"/>
<keyword evidence="2" id="KW-0808">Transferase</keyword>
<evidence type="ECO:0000256" key="5">
    <source>
        <dbReference type="ARBA" id="ARBA00022840"/>
    </source>
</evidence>
<gene>
    <name evidence="7" type="ORF">S12H4_53070</name>
</gene>
<dbReference type="PROSITE" id="PS51794">
    <property type="entry name" value="DAC"/>
    <property type="match status" value="1"/>
</dbReference>
<dbReference type="Gene3D" id="3.40.1700.10">
    <property type="entry name" value="DNA integrity scanning protein, DisA, N-terminal domain"/>
    <property type="match status" value="1"/>
</dbReference>
<proteinExistence type="predicted"/>
<name>X1VFA8_9ZZZZ</name>
<dbReference type="GO" id="GO:0004016">
    <property type="term" value="F:adenylate cyclase activity"/>
    <property type="evidence" value="ECO:0007669"/>
    <property type="project" value="TreeGrafter"/>
</dbReference>
<dbReference type="InterPro" id="IPR050338">
    <property type="entry name" value="DisA"/>
</dbReference>
<protein>
    <recommendedName>
        <fullName evidence="6">DAC domain-containing protein</fullName>
    </recommendedName>
</protein>
<organism evidence="7">
    <name type="scientific">marine sediment metagenome</name>
    <dbReference type="NCBI Taxonomy" id="412755"/>
    <lineage>
        <taxon>unclassified sequences</taxon>
        <taxon>metagenomes</taxon>
        <taxon>ecological metagenomes</taxon>
    </lineage>
</organism>
<sequence length="102" mass="10740">LLVSIFNPASPLHDGAVIIQNEILEAAQCILPLSESETLDPGMGTRHRAALGLTEESDALAVVVSEETGQVSLAIDGAFHRNLDAADLQGLLNKYIFVSAGE</sequence>
<dbReference type="InterPro" id="IPR003390">
    <property type="entry name" value="DNA_integrity_scan_DisA_N"/>
</dbReference>
<dbReference type="Pfam" id="PF02457">
    <property type="entry name" value="DAC"/>
    <property type="match status" value="1"/>
</dbReference>
<keyword evidence="4" id="KW-0547">Nucleotide-binding</keyword>
<dbReference type="PANTHER" id="PTHR34185:SF1">
    <property type="entry name" value="DIADENYLATE CYCLASE"/>
    <property type="match status" value="1"/>
</dbReference>
<comment type="caution">
    <text evidence="7">The sequence shown here is derived from an EMBL/GenBank/DDBJ whole genome shotgun (WGS) entry which is preliminary data.</text>
</comment>
<dbReference type="PANTHER" id="PTHR34185">
    <property type="entry name" value="DIADENYLATE CYCLASE"/>
    <property type="match status" value="1"/>
</dbReference>
<evidence type="ECO:0000256" key="3">
    <source>
        <dbReference type="ARBA" id="ARBA00022695"/>
    </source>
</evidence>
<reference evidence="7" key="1">
    <citation type="journal article" date="2014" name="Front. Microbiol.">
        <title>High frequency of phylogenetically diverse reductive dehalogenase-homologous genes in deep subseafloor sedimentary metagenomes.</title>
        <authorList>
            <person name="Kawai M."/>
            <person name="Futagami T."/>
            <person name="Toyoda A."/>
            <person name="Takaki Y."/>
            <person name="Nishi S."/>
            <person name="Hori S."/>
            <person name="Arai W."/>
            <person name="Tsubouchi T."/>
            <person name="Morono Y."/>
            <person name="Uchiyama I."/>
            <person name="Ito T."/>
            <person name="Fujiyama A."/>
            <person name="Inagaki F."/>
            <person name="Takami H."/>
        </authorList>
    </citation>
    <scope>NUCLEOTIDE SEQUENCE</scope>
    <source>
        <strain evidence="7">Expedition CK06-06</strain>
    </source>
</reference>
<evidence type="ECO:0000313" key="7">
    <source>
        <dbReference type="EMBL" id="GAJ13031.1"/>
    </source>
</evidence>
<evidence type="ECO:0000256" key="1">
    <source>
        <dbReference type="ARBA" id="ARBA00000877"/>
    </source>
</evidence>
<dbReference type="EMBL" id="BARW01033743">
    <property type="protein sequence ID" value="GAJ13031.1"/>
    <property type="molecule type" value="Genomic_DNA"/>
</dbReference>
<accession>X1VFA8</accession>
<dbReference type="SUPFAM" id="SSF143597">
    <property type="entry name" value="YojJ-like"/>
    <property type="match status" value="1"/>
</dbReference>
<evidence type="ECO:0000256" key="4">
    <source>
        <dbReference type="ARBA" id="ARBA00022741"/>
    </source>
</evidence>
<comment type="catalytic activity">
    <reaction evidence="1">
        <text>2 ATP = 3',3'-c-di-AMP + 2 diphosphate</text>
        <dbReference type="Rhea" id="RHEA:35655"/>
        <dbReference type="ChEBI" id="CHEBI:30616"/>
        <dbReference type="ChEBI" id="CHEBI:33019"/>
        <dbReference type="ChEBI" id="CHEBI:71500"/>
        <dbReference type="EC" id="2.7.7.85"/>
    </reaction>
</comment>
<feature type="domain" description="DAC" evidence="6">
    <location>
        <begin position="1"/>
        <end position="85"/>
    </location>
</feature>
<dbReference type="InterPro" id="IPR036888">
    <property type="entry name" value="DNA_integrity_DisA_N_sf"/>
</dbReference>
<evidence type="ECO:0000259" key="6">
    <source>
        <dbReference type="PROSITE" id="PS51794"/>
    </source>
</evidence>
<keyword evidence="3" id="KW-0548">Nucleotidyltransferase</keyword>
<keyword evidence="5" id="KW-0067">ATP-binding</keyword>
<evidence type="ECO:0000256" key="2">
    <source>
        <dbReference type="ARBA" id="ARBA00022679"/>
    </source>
</evidence>
<feature type="non-terminal residue" evidence="7">
    <location>
        <position position="1"/>
    </location>
</feature>
<dbReference type="GO" id="GO:0005524">
    <property type="term" value="F:ATP binding"/>
    <property type="evidence" value="ECO:0007669"/>
    <property type="project" value="UniProtKB-KW"/>
</dbReference>